<keyword evidence="13" id="KW-1185">Reference proteome</keyword>
<evidence type="ECO:0000256" key="4">
    <source>
        <dbReference type="ARBA" id="ARBA00022679"/>
    </source>
</evidence>
<dbReference type="InterPro" id="IPR003594">
    <property type="entry name" value="HATPase_dom"/>
</dbReference>
<feature type="transmembrane region" description="Helical" evidence="9">
    <location>
        <begin position="117"/>
        <end position="136"/>
    </location>
</feature>
<dbReference type="PANTHER" id="PTHR24421">
    <property type="entry name" value="NITRATE/NITRITE SENSOR PROTEIN NARX-RELATED"/>
    <property type="match status" value="1"/>
</dbReference>
<evidence type="ECO:0000256" key="8">
    <source>
        <dbReference type="ARBA" id="ARBA00023012"/>
    </source>
</evidence>
<evidence type="ECO:0000256" key="1">
    <source>
        <dbReference type="ARBA" id="ARBA00000085"/>
    </source>
</evidence>
<dbReference type="Pfam" id="PF02518">
    <property type="entry name" value="HATPase_c"/>
    <property type="match status" value="1"/>
</dbReference>
<keyword evidence="9" id="KW-0812">Transmembrane</keyword>
<sequence length="386" mass="40911">MMRGVLEDAANLPRPWAAMARWLRLIPAPVLVLTTVTRPGPQLLGGGKPVLVALVALAVLGNLSQLPQLRLPRRLVRTGLLIFVVTSCLLTVAAPGSSAFINPLLGVHWAVRRSTNTLATITVVVACAGQITGVLLRHDSAVAAFALVLGTVAVALSGLVWRSREARTEQTQLALAREQQAREEHARAAALAERARIARELHDVLAHSLAGLSLNLQTARLLLAREGASAEVMARIEQAQRLAADGIAEARQAVAALRDDPVPPHRRIADLVAAVRLEGAAAADVVVDGTPRELPAEIAQALHRVAQEALTNARKHAPDGTIRVVLEYRPEHVVLTVSNTDGRPAPTVVAGGYGLVGMRERAEQVGGELEAGPVADGWRVRLVVPA</sequence>
<keyword evidence="5" id="KW-0547">Nucleotide-binding</keyword>
<evidence type="ECO:0000313" key="13">
    <source>
        <dbReference type="Proteomes" id="UP000298860"/>
    </source>
</evidence>
<dbReference type="Gene3D" id="3.30.565.10">
    <property type="entry name" value="Histidine kinase-like ATPase, C-terminal domain"/>
    <property type="match status" value="1"/>
</dbReference>
<feature type="domain" description="Signal transduction histidine kinase subgroup 3 dimerisation and phosphoacceptor" evidence="11">
    <location>
        <begin position="193"/>
        <end position="260"/>
    </location>
</feature>
<evidence type="ECO:0000256" key="5">
    <source>
        <dbReference type="ARBA" id="ARBA00022741"/>
    </source>
</evidence>
<comment type="caution">
    <text evidence="12">The sequence shown here is derived from an EMBL/GenBank/DDBJ whole genome shotgun (WGS) entry which is preliminary data.</text>
</comment>
<evidence type="ECO:0000256" key="9">
    <source>
        <dbReference type="SAM" id="Phobius"/>
    </source>
</evidence>
<accession>A0A4D4J100</accession>
<evidence type="ECO:0000256" key="3">
    <source>
        <dbReference type="ARBA" id="ARBA00022553"/>
    </source>
</evidence>
<organism evidence="12 13">
    <name type="scientific">Gandjariella thermophila</name>
    <dbReference type="NCBI Taxonomy" id="1931992"/>
    <lineage>
        <taxon>Bacteria</taxon>
        <taxon>Bacillati</taxon>
        <taxon>Actinomycetota</taxon>
        <taxon>Actinomycetes</taxon>
        <taxon>Pseudonocardiales</taxon>
        <taxon>Pseudonocardiaceae</taxon>
        <taxon>Gandjariella</taxon>
    </lineage>
</organism>
<feature type="transmembrane region" description="Helical" evidence="9">
    <location>
        <begin position="142"/>
        <end position="161"/>
    </location>
</feature>
<dbReference type="GO" id="GO:0016020">
    <property type="term" value="C:membrane"/>
    <property type="evidence" value="ECO:0007669"/>
    <property type="project" value="InterPro"/>
</dbReference>
<feature type="domain" description="Histidine kinase/HSP90-like ATPase" evidence="10">
    <location>
        <begin position="300"/>
        <end position="385"/>
    </location>
</feature>
<dbReference type="EC" id="2.7.13.3" evidence="2"/>
<dbReference type="CDD" id="cd16917">
    <property type="entry name" value="HATPase_UhpB-NarQ-NarX-like"/>
    <property type="match status" value="1"/>
</dbReference>
<name>A0A4D4J100_9PSEU</name>
<gene>
    <name evidence="12" type="ORF">GTS_19380</name>
</gene>
<dbReference type="GO" id="GO:0005524">
    <property type="term" value="F:ATP binding"/>
    <property type="evidence" value="ECO:0007669"/>
    <property type="project" value="UniProtKB-KW"/>
</dbReference>
<keyword evidence="8" id="KW-0902">Two-component regulatory system</keyword>
<dbReference type="GO" id="GO:0000155">
    <property type="term" value="F:phosphorelay sensor kinase activity"/>
    <property type="evidence" value="ECO:0007669"/>
    <property type="project" value="InterPro"/>
</dbReference>
<keyword evidence="3" id="KW-0597">Phosphoprotein</keyword>
<reference evidence="13" key="1">
    <citation type="submission" date="2019-04" db="EMBL/GenBank/DDBJ databases">
        <title>Draft genome sequence of Pseudonocardiaceae bacterium SL3-2-4.</title>
        <authorList>
            <person name="Ningsih F."/>
            <person name="Yokota A."/>
            <person name="Sakai Y."/>
            <person name="Nanatani K."/>
            <person name="Yabe S."/>
            <person name="Oetari A."/>
            <person name="Sjamsuridzal W."/>
        </authorList>
    </citation>
    <scope>NUCLEOTIDE SEQUENCE [LARGE SCALE GENOMIC DNA]</scope>
    <source>
        <strain evidence="13">SL3-2-4</strain>
    </source>
</reference>
<dbReference type="AlphaFoldDB" id="A0A4D4J100"/>
<dbReference type="Pfam" id="PF07730">
    <property type="entry name" value="HisKA_3"/>
    <property type="match status" value="1"/>
</dbReference>
<dbReference type="EMBL" id="BJFL01000007">
    <property type="protein sequence ID" value="GDY30305.1"/>
    <property type="molecule type" value="Genomic_DNA"/>
</dbReference>
<evidence type="ECO:0000259" key="11">
    <source>
        <dbReference type="Pfam" id="PF07730"/>
    </source>
</evidence>
<evidence type="ECO:0000259" key="10">
    <source>
        <dbReference type="Pfam" id="PF02518"/>
    </source>
</evidence>
<feature type="transmembrane region" description="Helical" evidence="9">
    <location>
        <begin position="80"/>
        <end position="105"/>
    </location>
</feature>
<keyword evidence="9" id="KW-0472">Membrane</keyword>
<dbReference type="InterPro" id="IPR036890">
    <property type="entry name" value="HATPase_C_sf"/>
</dbReference>
<keyword evidence="6 12" id="KW-0418">Kinase</keyword>
<keyword evidence="9" id="KW-1133">Transmembrane helix</keyword>
<evidence type="ECO:0000256" key="6">
    <source>
        <dbReference type="ARBA" id="ARBA00022777"/>
    </source>
</evidence>
<protein>
    <recommendedName>
        <fullName evidence="2">histidine kinase</fullName>
        <ecNumber evidence="2">2.7.13.3</ecNumber>
    </recommendedName>
</protein>
<dbReference type="InterPro" id="IPR050482">
    <property type="entry name" value="Sensor_HK_TwoCompSys"/>
</dbReference>
<dbReference type="GO" id="GO:0046983">
    <property type="term" value="F:protein dimerization activity"/>
    <property type="evidence" value="ECO:0007669"/>
    <property type="project" value="InterPro"/>
</dbReference>
<dbReference type="SUPFAM" id="SSF55874">
    <property type="entry name" value="ATPase domain of HSP90 chaperone/DNA topoisomerase II/histidine kinase"/>
    <property type="match status" value="1"/>
</dbReference>
<dbReference type="Gene3D" id="1.20.5.1930">
    <property type="match status" value="1"/>
</dbReference>
<dbReference type="InterPro" id="IPR011712">
    <property type="entry name" value="Sig_transdc_His_kin_sub3_dim/P"/>
</dbReference>
<dbReference type="PANTHER" id="PTHR24421:SF10">
    <property type="entry name" value="NITRATE_NITRITE SENSOR PROTEIN NARQ"/>
    <property type="match status" value="1"/>
</dbReference>
<evidence type="ECO:0000256" key="7">
    <source>
        <dbReference type="ARBA" id="ARBA00022840"/>
    </source>
</evidence>
<comment type="catalytic activity">
    <reaction evidence="1">
        <text>ATP + protein L-histidine = ADP + protein N-phospho-L-histidine.</text>
        <dbReference type="EC" id="2.7.13.3"/>
    </reaction>
</comment>
<dbReference type="Proteomes" id="UP000298860">
    <property type="component" value="Unassembled WGS sequence"/>
</dbReference>
<evidence type="ECO:0000256" key="2">
    <source>
        <dbReference type="ARBA" id="ARBA00012438"/>
    </source>
</evidence>
<evidence type="ECO:0000313" key="12">
    <source>
        <dbReference type="EMBL" id="GDY30305.1"/>
    </source>
</evidence>
<keyword evidence="4" id="KW-0808">Transferase</keyword>
<keyword evidence="7" id="KW-0067">ATP-binding</keyword>
<proteinExistence type="predicted"/>